<name>A0A9X2F2E0_9SPHI</name>
<comment type="caution">
    <text evidence="9">The sequence shown here is derived from an EMBL/GenBank/DDBJ whole genome shotgun (WGS) entry which is preliminary data.</text>
</comment>
<dbReference type="PROSITE" id="PS00138">
    <property type="entry name" value="SUBTILASE_SER"/>
    <property type="match status" value="1"/>
</dbReference>
<dbReference type="InterPro" id="IPR051048">
    <property type="entry name" value="Peptidase_S8/S53_subtilisin"/>
</dbReference>
<feature type="signal peptide" evidence="7">
    <location>
        <begin position="1"/>
        <end position="20"/>
    </location>
</feature>
<protein>
    <submittedName>
        <fullName evidence="9">S8 family peptidase</fullName>
    </submittedName>
</protein>
<evidence type="ECO:0000256" key="7">
    <source>
        <dbReference type="SAM" id="SignalP"/>
    </source>
</evidence>
<feature type="active site" description="Charge relay system" evidence="6">
    <location>
        <position position="67"/>
    </location>
</feature>
<dbReference type="Proteomes" id="UP001155182">
    <property type="component" value="Unassembled WGS sequence"/>
</dbReference>
<gene>
    <name evidence="9" type="ORF">NF867_11190</name>
</gene>
<dbReference type="SUPFAM" id="SSF52743">
    <property type="entry name" value="Subtilisin-like"/>
    <property type="match status" value="1"/>
</dbReference>
<evidence type="ECO:0000256" key="4">
    <source>
        <dbReference type="ARBA" id="ARBA00022825"/>
    </source>
</evidence>
<dbReference type="InterPro" id="IPR034080">
    <property type="entry name" value="Protease_P7-like_dom"/>
</dbReference>
<dbReference type="EMBL" id="JAMWYS010000036">
    <property type="protein sequence ID" value="MCO4293429.1"/>
    <property type="molecule type" value="Genomic_DNA"/>
</dbReference>
<organism evidence="9 10">
    <name type="scientific">Solitalea agri</name>
    <dbReference type="NCBI Taxonomy" id="2953739"/>
    <lineage>
        <taxon>Bacteria</taxon>
        <taxon>Pseudomonadati</taxon>
        <taxon>Bacteroidota</taxon>
        <taxon>Sphingobacteriia</taxon>
        <taxon>Sphingobacteriales</taxon>
        <taxon>Sphingobacteriaceae</taxon>
        <taxon>Solitalea</taxon>
    </lineage>
</organism>
<evidence type="ECO:0000313" key="9">
    <source>
        <dbReference type="EMBL" id="MCO4293429.1"/>
    </source>
</evidence>
<evidence type="ECO:0000313" key="10">
    <source>
        <dbReference type="Proteomes" id="UP001155182"/>
    </source>
</evidence>
<keyword evidence="2 6" id="KW-0645">Protease</keyword>
<dbReference type="Gene3D" id="3.40.50.200">
    <property type="entry name" value="Peptidase S8/S53 domain"/>
    <property type="match status" value="2"/>
</dbReference>
<accession>A0A9X2F2E0</accession>
<keyword evidence="7" id="KW-0732">Signal</keyword>
<dbReference type="PROSITE" id="PS00137">
    <property type="entry name" value="SUBTILASE_HIS"/>
    <property type="match status" value="1"/>
</dbReference>
<comment type="similarity">
    <text evidence="1 6">Belongs to the peptidase S8 family.</text>
</comment>
<evidence type="ECO:0000256" key="3">
    <source>
        <dbReference type="ARBA" id="ARBA00022801"/>
    </source>
</evidence>
<evidence type="ECO:0000256" key="6">
    <source>
        <dbReference type="PROSITE-ProRule" id="PRU01240"/>
    </source>
</evidence>
<keyword evidence="4 6" id="KW-0720">Serine protease</keyword>
<dbReference type="PRINTS" id="PR00723">
    <property type="entry name" value="SUBTILISIN"/>
</dbReference>
<dbReference type="InterPro" id="IPR036852">
    <property type="entry name" value="Peptidase_S8/S53_dom_sf"/>
</dbReference>
<dbReference type="PANTHER" id="PTHR43399:SF4">
    <property type="entry name" value="CELL WALL-ASSOCIATED PROTEASE"/>
    <property type="match status" value="1"/>
</dbReference>
<dbReference type="CDD" id="cd07483">
    <property type="entry name" value="Peptidases_S8_Subtilisin_Novo-like"/>
    <property type="match status" value="1"/>
</dbReference>
<dbReference type="InterPro" id="IPR023828">
    <property type="entry name" value="Peptidase_S8_Ser-AS"/>
</dbReference>
<reference evidence="9" key="1">
    <citation type="submission" date="2022-06" db="EMBL/GenBank/DDBJ databases">
        <title>Solitalea sp. MAHUQ-68 isolated from rhizospheric soil.</title>
        <authorList>
            <person name="Huq M.A."/>
        </authorList>
    </citation>
    <scope>NUCLEOTIDE SEQUENCE</scope>
    <source>
        <strain evidence="9">MAHUQ-68</strain>
    </source>
</reference>
<dbReference type="PANTHER" id="PTHR43399">
    <property type="entry name" value="SUBTILISIN-RELATED"/>
    <property type="match status" value="1"/>
</dbReference>
<dbReference type="InterPro" id="IPR022398">
    <property type="entry name" value="Peptidase_S8_His-AS"/>
</dbReference>
<evidence type="ECO:0000256" key="1">
    <source>
        <dbReference type="ARBA" id="ARBA00011073"/>
    </source>
</evidence>
<evidence type="ECO:0000259" key="8">
    <source>
        <dbReference type="Pfam" id="PF00082"/>
    </source>
</evidence>
<dbReference type="PROSITE" id="PS51892">
    <property type="entry name" value="SUBTILASE"/>
    <property type="match status" value="1"/>
</dbReference>
<dbReference type="RefSeq" id="WP_252588084.1">
    <property type="nucleotide sequence ID" value="NZ_JAMWYS010000036.1"/>
</dbReference>
<evidence type="ECO:0000256" key="2">
    <source>
        <dbReference type="ARBA" id="ARBA00022670"/>
    </source>
</evidence>
<dbReference type="InterPro" id="IPR000209">
    <property type="entry name" value="Peptidase_S8/S53_dom"/>
</dbReference>
<evidence type="ECO:0000256" key="5">
    <source>
        <dbReference type="PIRSR" id="PIRSR615500-1"/>
    </source>
</evidence>
<feature type="chain" id="PRO_5040784067" evidence="7">
    <location>
        <begin position="21"/>
        <end position="539"/>
    </location>
</feature>
<feature type="domain" description="Peptidase S8/S53" evidence="8">
    <location>
        <begin position="60"/>
        <end position="494"/>
    </location>
</feature>
<keyword evidence="10" id="KW-1185">Reference proteome</keyword>
<feature type="active site" description="Charge relay system" evidence="5 6">
    <location>
        <position position="457"/>
    </location>
</feature>
<feature type="active site" description="Charge relay system" evidence="5">
    <location>
        <position position="233"/>
    </location>
</feature>
<feature type="active site" description="Charge relay system" evidence="5 6">
    <location>
        <position position="288"/>
    </location>
</feature>
<dbReference type="GO" id="GO:0006508">
    <property type="term" value="P:proteolysis"/>
    <property type="evidence" value="ECO:0007669"/>
    <property type="project" value="UniProtKB-KW"/>
</dbReference>
<dbReference type="Pfam" id="PF00082">
    <property type="entry name" value="Peptidase_S8"/>
    <property type="match status" value="1"/>
</dbReference>
<dbReference type="InterPro" id="IPR015500">
    <property type="entry name" value="Peptidase_S8_subtilisin-rel"/>
</dbReference>
<dbReference type="AlphaFoldDB" id="A0A9X2F2E0"/>
<keyword evidence="3 6" id="KW-0378">Hydrolase</keyword>
<sequence length="539" mass="58867">MNKKLSFSLLLLLSGSTAFAQSLTSAPDNWFNLDPKVDHVQGVSTEKTYKELLKGKKYQTTIVAVIDGGVDTTHEDLKAVLWKNKKEIAGNGIDDDKNGYIDDVYGWNFIGGKDGRNINHESMELTRLYAPLDAKYKDAPPTAELAKQTDYQEYLKLKKAYDKELNETKERYETYTGFLKQLNKINDVLKAQLKVNKLDIATLEKVNTGDEKINKLAANIKEMLQANGCTDMDDQIEKLTEGIDDLKGKLDYGLNTASNERAIVGDDPSNMNDNNYGNSDVTGPDAGHGSHVAGIIAAVRNNSIGMNGVADHVQIMAVRAVPNGDERDKDVANAIRYAVDNGARVINMSFGKSYSYDKKAVDDAVKYAASKDVLLIHAAGNDANNNDTTANFPNRNFADGKSAANWIEVGALSWKNGSQSVANFSNYGKNSVDVFAPGVDIYSTVPFSKYKSNSGTSMASPVVAGIAAVIRSYFPQLTALQVKEIILKSAEKLPNLEVVEPGSEDKKLIKFTDLSTTGGVVNLYNAIKLADAQTKQRKK</sequence>
<dbReference type="GO" id="GO:0004252">
    <property type="term" value="F:serine-type endopeptidase activity"/>
    <property type="evidence" value="ECO:0007669"/>
    <property type="project" value="UniProtKB-UniRule"/>
</dbReference>
<proteinExistence type="inferred from homology"/>